<feature type="compositionally biased region" description="Polar residues" evidence="5">
    <location>
        <begin position="578"/>
        <end position="595"/>
    </location>
</feature>
<evidence type="ECO:0000256" key="1">
    <source>
        <dbReference type="ARBA" id="ARBA00022723"/>
    </source>
</evidence>
<evidence type="ECO:0000259" key="6">
    <source>
        <dbReference type="PROSITE" id="PS51044"/>
    </source>
</evidence>
<dbReference type="PANTHER" id="PTHR10782">
    <property type="entry name" value="ZINC FINGER MIZ DOMAIN-CONTAINING PROTEIN"/>
    <property type="match status" value="1"/>
</dbReference>
<feature type="compositionally biased region" description="Polar residues" evidence="5">
    <location>
        <begin position="605"/>
        <end position="617"/>
    </location>
</feature>
<dbReference type="GO" id="GO:0000785">
    <property type="term" value="C:chromatin"/>
    <property type="evidence" value="ECO:0007669"/>
    <property type="project" value="TreeGrafter"/>
</dbReference>
<keyword evidence="1" id="KW-0479">Metal-binding</keyword>
<dbReference type="GO" id="GO:0008270">
    <property type="term" value="F:zinc ion binding"/>
    <property type="evidence" value="ECO:0007669"/>
    <property type="project" value="UniProtKB-KW"/>
</dbReference>
<dbReference type="Gene3D" id="3.30.40.10">
    <property type="entry name" value="Zinc/RING finger domain, C3HC4 (zinc finger)"/>
    <property type="match status" value="1"/>
</dbReference>
<evidence type="ECO:0000256" key="5">
    <source>
        <dbReference type="SAM" id="MobiDB-lite"/>
    </source>
</evidence>
<feature type="compositionally biased region" description="Low complexity" evidence="5">
    <location>
        <begin position="135"/>
        <end position="145"/>
    </location>
</feature>
<feature type="region of interest" description="Disordered" evidence="5">
    <location>
        <begin position="1211"/>
        <end position="1256"/>
    </location>
</feature>
<organism evidence="7 8">
    <name type="scientific">Diplocarpon coronariae</name>
    <dbReference type="NCBI Taxonomy" id="2795749"/>
    <lineage>
        <taxon>Eukaryota</taxon>
        <taxon>Fungi</taxon>
        <taxon>Dikarya</taxon>
        <taxon>Ascomycota</taxon>
        <taxon>Pezizomycotina</taxon>
        <taxon>Leotiomycetes</taxon>
        <taxon>Helotiales</taxon>
        <taxon>Drepanopezizaceae</taxon>
        <taxon>Diplocarpon</taxon>
    </lineage>
</organism>
<keyword evidence="3" id="KW-0862">Zinc</keyword>
<feature type="region of interest" description="Disordered" evidence="5">
    <location>
        <begin position="26"/>
        <end position="216"/>
    </location>
</feature>
<feature type="compositionally biased region" description="Low complexity" evidence="5">
    <location>
        <begin position="69"/>
        <end position="80"/>
    </location>
</feature>
<dbReference type="Pfam" id="PF02891">
    <property type="entry name" value="zf-MIZ"/>
    <property type="match status" value="1"/>
</dbReference>
<feature type="compositionally biased region" description="Polar residues" evidence="5">
    <location>
        <begin position="277"/>
        <end position="287"/>
    </location>
</feature>
<dbReference type="GO" id="GO:0016925">
    <property type="term" value="P:protein sumoylation"/>
    <property type="evidence" value="ECO:0007669"/>
    <property type="project" value="TreeGrafter"/>
</dbReference>
<sequence length="1256" mass="138633">MRRPPDKEGQSERDVESSNVALKTLLGGSRQKSWMMGHGSPVRPTPRPIISKAAEHSALLAQNREITLPPSSAPSGVPGPILARSPTNALSNDERDIPNGDTRFPSIANTAQSRQPSMSEANIRSTRGPRVNEASSRPYSSSSRPFNQSPARTRIPFVNTAPSGDTHMLENPPLRSSVLLQSGGQSQVSEQEEEISPINDPVHSPSHVLTPENQSIPNQCVPSTQISALSGLGIISSPASVQQQALPHQNYQQGSRETGDISLSQIDTTSAAAISDVQPQAAQTMGQSYARPSGTAPANPYKRQRVQMRVMPPLKGRVAMIHKHIDSVGGLSNLNSGLERPRFQLLIDACNKEDIFYVALHQIFCAWDTNRQEVLGITGFPNGNVLSPAFKILGLLIRDNDQLAPNHRVWFSKFPSPLDTLLKSSEPYRNAVADIGVFLERLATDWSPLSIECKKRGYPPLVDELVDRWGLLSPTLQSVAFTATRRNLGVRDEEVGTRMEDLFRRDRREHLALAARFNTAWPPTAKEIQERNSALSTEYLALYYMHQRRSLGSMAGSPLLQGPTTSLPSSAATSVSTGKSNLGSVATSLQSSGNQPARHHYMPSPDSNGTWQPTGQQHGPARVSHGSPSPSFVAVRPPSAASHQGHTSTPSTTFSQSLSMQSPAQQGFQYAPDVRNNVQTQQNYNVQPIYAGGVPANIGFQQQPAEQSHITFQHQQQLLSQQQAIARQLQQQHMPTFPQHHQQVPQNFWPQNQSQILTSQQHVQRQMIQPQQQIRLDQQVQNTNRATSLRSGSIGSIDPQPGHVINESISSVGNNGHNFQMTAHVGRPLSRMDGRTVPAPARTTPDKVQIYNQKHRLDRGLIPPLNYMHSPAPAVPEVVALHQAHLRSPRLVAADAPPPGMAADNPSLRFYQAVRGFALPPTEISANTPLLKCDFGIPEVQYALVPRDTRNLNSHVETRAFRRGTLQYRLRCIQMRKPATECSIAEWLSKDTVWPESASLSLNKKHLELRRKNHHGKDLPLDITPHVILSGPNSNCQVSLSIIRGRSEMKDFSYFLAVEVIEVLQHDQVLEMVGNNRIPADISLEKIKRSLAGPVDAGDDEIAMVVSDVSIDLADPFTARIYEIPVRGSSCLHRECFDLQTFLLTRASKPKRQGQPCMIDVWKCPLCGKDARPYSLQIDEFLVSIRETLETQGNLDVKAIWIGADGKWRPKVEKRKAPRDPDDSDFSGDNSERPSDNATSTKKPHSNRVVIDLDDD</sequence>
<keyword evidence="2 4" id="KW-0863">Zinc-finger</keyword>
<dbReference type="STRING" id="503106.A0A218Z8Y4"/>
<feature type="compositionally biased region" description="Polar residues" evidence="5">
    <location>
        <begin position="641"/>
        <end position="666"/>
    </location>
</feature>
<dbReference type="PANTHER" id="PTHR10782:SF4">
    <property type="entry name" value="TONALLI, ISOFORM E"/>
    <property type="match status" value="1"/>
</dbReference>
<evidence type="ECO:0000313" key="7">
    <source>
        <dbReference type="EMBL" id="OWP03656.1"/>
    </source>
</evidence>
<dbReference type="OrthoDB" id="27975at2759"/>
<gene>
    <name evidence="7" type="ORF">B2J93_2168</name>
</gene>
<feature type="compositionally biased region" description="Low complexity" evidence="5">
    <location>
        <begin position="176"/>
        <end position="189"/>
    </location>
</feature>
<dbReference type="InParanoid" id="A0A218Z8Y4"/>
<dbReference type="GO" id="GO:0061665">
    <property type="term" value="F:SUMO ligase activity"/>
    <property type="evidence" value="ECO:0007669"/>
    <property type="project" value="TreeGrafter"/>
</dbReference>
<dbReference type="InterPro" id="IPR004181">
    <property type="entry name" value="Znf_MIZ"/>
</dbReference>
<feature type="domain" description="SP-RING-type" evidence="6">
    <location>
        <begin position="1098"/>
        <end position="1191"/>
    </location>
</feature>
<protein>
    <recommendedName>
        <fullName evidence="6">SP-RING-type domain-containing protein</fullName>
    </recommendedName>
</protein>
<reference evidence="7 8" key="1">
    <citation type="submission" date="2017-04" db="EMBL/GenBank/DDBJ databases">
        <title>Draft genome sequence of Marssonina coronaria NL1: causal agent of apple blotch.</title>
        <authorList>
            <person name="Cheng Q."/>
        </authorList>
    </citation>
    <scope>NUCLEOTIDE SEQUENCE [LARGE SCALE GENOMIC DNA]</scope>
    <source>
        <strain evidence="7 8">NL1</strain>
    </source>
</reference>
<dbReference type="PROSITE" id="PS51044">
    <property type="entry name" value="ZF_SP_RING"/>
    <property type="match status" value="1"/>
</dbReference>
<feature type="region of interest" description="Disordered" evidence="5">
    <location>
        <begin position="277"/>
        <end position="302"/>
    </location>
</feature>
<accession>A0A218Z8Y4</accession>
<feature type="compositionally biased region" description="Low complexity" evidence="5">
    <location>
        <begin position="563"/>
        <end position="577"/>
    </location>
</feature>
<feature type="region of interest" description="Disordered" evidence="5">
    <location>
        <begin position="562"/>
        <end position="666"/>
    </location>
</feature>
<comment type="caution">
    <text evidence="7">The sequence shown here is derived from an EMBL/GenBank/DDBJ whole genome shotgun (WGS) entry which is preliminary data.</text>
</comment>
<dbReference type="AlphaFoldDB" id="A0A218Z8Y4"/>
<evidence type="ECO:0000256" key="4">
    <source>
        <dbReference type="PROSITE-ProRule" id="PRU00452"/>
    </source>
</evidence>
<feature type="compositionally biased region" description="Polar residues" evidence="5">
    <location>
        <begin position="107"/>
        <end position="125"/>
    </location>
</feature>
<keyword evidence="8" id="KW-1185">Reference proteome</keyword>
<name>A0A218Z8Y4_9HELO</name>
<dbReference type="InterPro" id="IPR013083">
    <property type="entry name" value="Znf_RING/FYVE/PHD"/>
</dbReference>
<evidence type="ECO:0000256" key="2">
    <source>
        <dbReference type="ARBA" id="ARBA00022771"/>
    </source>
</evidence>
<evidence type="ECO:0000256" key="3">
    <source>
        <dbReference type="ARBA" id="ARBA00022833"/>
    </source>
</evidence>
<dbReference type="Proteomes" id="UP000242519">
    <property type="component" value="Unassembled WGS sequence"/>
</dbReference>
<dbReference type="EMBL" id="MZNU01000174">
    <property type="protein sequence ID" value="OWP03656.1"/>
    <property type="molecule type" value="Genomic_DNA"/>
</dbReference>
<evidence type="ECO:0000313" key="8">
    <source>
        <dbReference type="Proteomes" id="UP000242519"/>
    </source>
</evidence>
<proteinExistence type="predicted"/>